<name>A0A5B8MPB9_9CHLO</name>
<dbReference type="AlphaFoldDB" id="A0A5B8MPB9"/>
<feature type="chain" id="PRO_5022966321" evidence="1">
    <location>
        <begin position="22"/>
        <end position="369"/>
    </location>
</feature>
<proteinExistence type="predicted"/>
<keyword evidence="2" id="KW-0808">Transferase</keyword>
<gene>
    <name evidence="2" type="ORF">A3770_07p46890</name>
</gene>
<accession>A0A5B8MPB9</accession>
<organism evidence="2 3">
    <name type="scientific">Chloropicon primus</name>
    <dbReference type="NCBI Taxonomy" id="1764295"/>
    <lineage>
        <taxon>Eukaryota</taxon>
        <taxon>Viridiplantae</taxon>
        <taxon>Chlorophyta</taxon>
        <taxon>Chloropicophyceae</taxon>
        <taxon>Chloropicales</taxon>
        <taxon>Chloropicaceae</taxon>
        <taxon>Chloropicon</taxon>
    </lineage>
</organism>
<dbReference type="InterPro" id="IPR029058">
    <property type="entry name" value="AB_hydrolase_fold"/>
</dbReference>
<protein>
    <submittedName>
        <fullName evidence="2">Lecithin:cholesterol acyltransferase</fullName>
    </submittedName>
</protein>
<dbReference type="InterPro" id="IPR003386">
    <property type="entry name" value="LACT/PDAT_acylTrfase"/>
</dbReference>
<dbReference type="PANTHER" id="PTHR11440">
    <property type="entry name" value="LECITHIN-CHOLESTEROL ACYLTRANSFERASE-RELATED"/>
    <property type="match status" value="1"/>
</dbReference>
<dbReference type="EMBL" id="CP031040">
    <property type="protein sequence ID" value="QDZ22171.1"/>
    <property type="molecule type" value="Genomic_DNA"/>
</dbReference>
<dbReference type="OrthoDB" id="190846at2759"/>
<feature type="signal peptide" evidence="1">
    <location>
        <begin position="1"/>
        <end position="21"/>
    </location>
</feature>
<sequence length="369" mass="40186">MARLVAVALVVVALCGLGVEGGPTPVILVPGIAGSQLEVRLNSSYEAPRWYCRKGGTGGWTHVWFNLEDYVTAECVAKELHVNVDVVEGDRLRYSNAVGVEVRPVEGLAGIKCLDPHFCELTAYFEPLIEFLESQGGYVLGETLFGAPYDFRMAGDGLTQLGYEEKLTRLIEEIVQKQQRRVTLVAHSMGGMVVTYFLAGKTKTWCDSHVETVVTVSSPYGGSFLALQGSVSGDPIGLPFYHDAFLGVQANSPSGPWLFPASGLFNPEEPAVVTKGKNYTATAESYAELLSDLGRSEQLKALRGVRSLRGIMFDHEGGPKYPEFSGQMNHICFIGGGRPTPLQFTYDDVDSFSPGMDPPAPKYTKSIWR</sequence>
<dbReference type="STRING" id="1764295.A0A5B8MPB9"/>
<evidence type="ECO:0000256" key="1">
    <source>
        <dbReference type="SAM" id="SignalP"/>
    </source>
</evidence>
<dbReference type="SUPFAM" id="SSF53474">
    <property type="entry name" value="alpha/beta-Hydrolases"/>
    <property type="match status" value="1"/>
</dbReference>
<dbReference type="Proteomes" id="UP000316726">
    <property type="component" value="Chromosome 7"/>
</dbReference>
<dbReference type="GO" id="GO:0006629">
    <property type="term" value="P:lipid metabolic process"/>
    <property type="evidence" value="ECO:0007669"/>
    <property type="project" value="InterPro"/>
</dbReference>
<evidence type="ECO:0000313" key="3">
    <source>
        <dbReference type="Proteomes" id="UP000316726"/>
    </source>
</evidence>
<dbReference type="Gene3D" id="3.40.50.1820">
    <property type="entry name" value="alpha/beta hydrolase"/>
    <property type="match status" value="1"/>
</dbReference>
<reference evidence="2 3" key="1">
    <citation type="submission" date="2018-07" db="EMBL/GenBank/DDBJ databases">
        <title>The complete nuclear genome of the prasinophyte Chloropicon primus (CCMP1205).</title>
        <authorList>
            <person name="Pombert J.-F."/>
            <person name="Otis C."/>
            <person name="Turmel M."/>
            <person name="Lemieux C."/>
        </authorList>
    </citation>
    <scope>NUCLEOTIDE SEQUENCE [LARGE SCALE GENOMIC DNA]</scope>
    <source>
        <strain evidence="2 3">CCMP1205</strain>
    </source>
</reference>
<keyword evidence="3" id="KW-1185">Reference proteome</keyword>
<keyword evidence="2" id="KW-0012">Acyltransferase</keyword>
<keyword evidence="1" id="KW-0732">Signal</keyword>
<dbReference type="GO" id="GO:0008374">
    <property type="term" value="F:O-acyltransferase activity"/>
    <property type="evidence" value="ECO:0007669"/>
    <property type="project" value="InterPro"/>
</dbReference>
<evidence type="ECO:0000313" key="2">
    <source>
        <dbReference type="EMBL" id="QDZ22171.1"/>
    </source>
</evidence>
<dbReference type="Pfam" id="PF02450">
    <property type="entry name" value="LCAT"/>
    <property type="match status" value="1"/>
</dbReference>